<dbReference type="OrthoDB" id="5566524at2"/>
<evidence type="ECO:0000313" key="3">
    <source>
        <dbReference type="EMBL" id="AOE49769.1"/>
    </source>
</evidence>
<dbReference type="KEGG" id="ksd:KS2013_1049"/>
<dbReference type="STRING" id="1144748.KS2013_1049"/>
<evidence type="ECO:0008006" key="5">
    <source>
        <dbReference type="Google" id="ProtNLM"/>
    </source>
</evidence>
<dbReference type="EMBL" id="CP012418">
    <property type="protein sequence ID" value="AOE49769.1"/>
    <property type="molecule type" value="Genomic_DNA"/>
</dbReference>
<sequence length="248" mass="28706" precursor="true">MLKTLISFAILFVTTSAQAQSIFDIEIVFFKRINELHLQGQETAIPLEAEAEYFLGNDIIELPPEYTVLERSQQKMEGVYRRLKLTSDMRPLLHIGWRQPLYDKDETPWLGFKIEDEPGQEGLQEFQGLIRFSRNQGLLIESQVIGYRQDETPAEIQPDSSEEVTSEKNQNEPELDLPFTTAEEKPTVDSQTFQENLQIPDELQGYFEMSETLKVKLDKLYYIDHPTMGILIKVTPYQASLEEQRAIN</sequence>
<dbReference type="Proteomes" id="UP000094147">
    <property type="component" value="Chromosome"/>
</dbReference>
<dbReference type="Pfam" id="PF10972">
    <property type="entry name" value="CsiV"/>
    <property type="match status" value="1"/>
</dbReference>
<feature type="region of interest" description="Disordered" evidence="1">
    <location>
        <begin position="149"/>
        <end position="179"/>
    </location>
</feature>
<feature type="chain" id="PRO_5008544090" description="Peptidoglycan-binding protein CsiV" evidence="2">
    <location>
        <begin position="20"/>
        <end position="248"/>
    </location>
</feature>
<feature type="signal peptide" evidence="2">
    <location>
        <begin position="1"/>
        <end position="19"/>
    </location>
</feature>
<evidence type="ECO:0000313" key="4">
    <source>
        <dbReference type="Proteomes" id="UP000094147"/>
    </source>
</evidence>
<gene>
    <name evidence="3" type="ORF">KS2013_1049</name>
</gene>
<keyword evidence="4" id="KW-1185">Reference proteome</keyword>
<proteinExistence type="predicted"/>
<dbReference type="RefSeq" id="WP_068990790.1">
    <property type="nucleotide sequence ID" value="NZ_CP012418.1"/>
</dbReference>
<accession>A0A1B3BAF1</accession>
<organism evidence="3 4">
    <name type="scientific">Kangiella sediminilitoris</name>
    <dbReference type="NCBI Taxonomy" id="1144748"/>
    <lineage>
        <taxon>Bacteria</taxon>
        <taxon>Pseudomonadati</taxon>
        <taxon>Pseudomonadota</taxon>
        <taxon>Gammaproteobacteria</taxon>
        <taxon>Kangiellales</taxon>
        <taxon>Kangiellaceae</taxon>
        <taxon>Kangiella</taxon>
    </lineage>
</organism>
<name>A0A1B3BAF1_9GAMM</name>
<keyword evidence="2" id="KW-0732">Signal</keyword>
<reference evidence="4" key="1">
    <citation type="submission" date="2015-08" db="EMBL/GenBank/DDBJ databases">
        <authorList>
            <person name="Kim K.M."/>
        </authorList>
    </citation>
    <scope>NUCLEOTIDE SEQUENCE [LARGE SCALE GENOMIC DNA]</scope>
    <source>
        <strain evidence="4">KCTC 23892</strain>
    </source>
</reference>
<evidence type="ECO:0000256" key="1">
    <source>
        <dbReference type="SAM" id="MobiDB-lite"/>
    </source>
</evidence>
<evidence type="ECO:0000256" key="2">
    <source>
        <dbReference type="SAM" id="SignalP"/>
    </source>
</evidence>
<protein>
    <recommendedName>
        <fullName evidence="5">Peptidoglycan-binding protein CsiV</fullName>
    </recommendedName>
</protein>
<dbReference type="AlphaFoldDB" id="A0A1B3BAF1"/>
<dbReference type="InterPro" id="IPR021241">
    <property type="entry name" value="CsiV"/>
</dbReference>